<organism evidence="2 3">
    <name type="scientific">Geodermatophilus poikilotrophus</name>
    <dbReference type="NCBI Taxonomy" id="1333667"/>
    <lineage>
        <taxon>Bacteria</taxon>
        <taxon>Bacillati</taxon>
        <taxon>Actinomycetota</taxon>
        <taxon>Actinomycetes</taxon>
        <taxon>Geodermatophilales</taxon>
        <taxon>Geodermatophilaceae</taxon>
        <taxon>Geodermatophilus</taxon>
    </lineage>
</organism>
<evidence type="ECO:0000313" key="2">
    <source>
        <dbReference type="EMBL" id="SET03318.1"/>
    </source>
</evidence>
<dbReference type="EMBL" id="FOIE01000002">
    <property type="protein sequence ID" value="SET03318.1"/>
    <property type="molecule type" value="Genomic_DNA"/>
</dbReference>
<dbReference type="AlphaFoldDB" id="A0A1I0B9W4"/>
<dbReference type="GO" id="GO:0016787">
    <property type="term" value="F:hydrolase activity"/>
    <property type="evidence" value="ECO:0007669"/>
    <property type="project" value="UniProtKB-ARBA"/>
</dbReference>
<dbReference type="PANTHER" id="PTHR10151:SF120">
    <property type="entry name" value="BIS(5'-ADENOSYL)-TRIPHOSPHATASE"/>
    <property type="match status" value="1"/>
</dbReference>
<dbReference type="SUPFAM" id="SSF53649">
    <property type="entry name" value="Alkaline phosphatase-like"/>
    <property type="match status" value="1"/>
</dbReference>
<name>A0A1I0B9W4_9ACTN</name>
<dbReference type="InterPro" id="IPR002591">
    <property type="entry name" value="Phosphodiest/P_Trfase"/>
</dbReference>
<dbReference type="Pfam" id="PF01663">
    <property type="entry name" value="Phosphodiest"/>
    <property type="match status" value="1"/>
</dbReference>
<protein>
    <submittedName>
        <fullName evidence="2">Type I phosphodiesterase / nucleotide pyrophosphatase</fullName>
    </submittedName>
</protein>
<feature type="region of interest" description="Disordered" evidence="1">
    <location>
        <begin position="1"/>
        <end position="37"/>
    </location>
</feature>
<dbReference type="PANTHER" id="PTHR10151">
    <property type="entry name" value="ECTONUCLEOTIDE PYROPHOSPHATASE/PHOSPHODIESTERASE"/>
    <property type="match status" value="1"/>
</dbReference>
<proteinExistence type="predicted"/>
<accession>A0A1I0B9W4</accession>
<dbReference type="Gene3D" id="3.40.720.10">
    <property type="entry name" value="Alkaline Phosphatase, subunit A"/>
    <property type="match status" value="1"/>
</dbReference>
<evidence type="ECO:0000313" key="3">
    <source>
        <dbReference type="Proteomes" id="UP000198507"/>
    </source>
</evidence>
<feature type="compositionally biased region" description="Basic and acidic residues" evidence="1">
    <location>
        <begin position="28"/>
        <end position="37"/>
    </location>
</feature>
<sequence>MALPARPRPGSRPEPASGRGAGGPSTDGVRRLPDDLVRPGYGTASLADVLPGVATALGVPVQRGDLPPDPLGLSAALAGARRVAVLLVDGLGADLVRAHADLAPTLAGLATPAGDLSAPCPSTTPVSLTTLGTGLPPGSHGVLGFVTAVPGEDRTLNHVQWADDPDPAVWMSRRSVFEQAADAGVEVSAVAPYAFRGSGLSNAAYRGARYTGTVGAGDLAAVLLESLAAAPRTLVYGYTAELDLTGHVRGVDSASWRAQLALVDRLVEQVVDGLPDDAALLVTADHGMLDVPAGTRLDLDATPELTEDVRLLAGEPRARYLHAVPGAEADLLARWREVLGERAWVAGRDEAIASGVFGPVDDDLAGRIGDVVALARGTWALVATEQEPGPSRLVGYHGSLTATELAIPLLAARGRALA</sequence>
<feature type="compositionally biased region" description="Pro residues" evidence="1">
    <location>
        <begin position="1"/>
        <end position="12"/>
    </location>
</feature>
<evidence type="ECO:0000256" key="1">
    <source>
        <dbReference type="SAM" id="MobiDB-lite"/>
    </source>
</evidence>
<dbReference type="Proteomes" id="UP000198507">
    <property type="component" value="Unassembled WGS sequence"/>
</dbReference>
<gene>
    <name evidence="2" type="ORF">SAMN04488546_1166</name>
</gene>
<dbReference type="OrthoDB" id="9779267at2"/>
<dbReference type="InterPro" id="IPR017850">
    <property type="entry name" value="Alkaline_phosphatase_core_sf"/>
</dbReference>
<reference evidence="3" key="1">
    <citation type="submission" date="2016-10" db="EMBL/GenBank/DDBJ databases">
        <authorList>
            <person name="Varghese N."/>
            <person name="Submissions S."/>
        </authorList>
    </citation>
    <scope>NUCLEOTIDE SEQUENCE [LARGE SCALE GENOMIC DNA]</scope>
    <source>
        <strain evidence="3">DSM 44209</strain>
    </source>
</reference>
<keyword evidence="3" id="KW-1185">Reference proteome</keyword>